<dbReference type="PANTHER" id="PTHR42711:SF5">
    <property type="entry name" value="ABC TRANSPORTER ATP-BINDING PROTEIN NATA"/>
    <property type="match status" value="1"/>
</dbReference>
<dbReference type="AlphaFoldDB" id="A0A5C4TIL2"/>
<dbReference type="GO" id="GO:0005524">
    <property type="term" value="F:ATP binding"/>
    <property type="evidence" value="ECO:0007669"/>
    <property type="project" value="UniProtKB-KW"/>
</dbReference>
<dbReference type="RefSeq" id="WP_139571196.1">
    <property type="nucleotide sequence ID" value="NZ_JARBFB010000010.1"/>
</dbReference>
<evidence type="ECO:0000256" key="3">
    <source>
        <dbReference type="ARBA" id="ARBA00022741"/>
    </source>
</evidence>
<evidence type="ECO:0000256" key="1">
    <source>
        <dbReference type="ARBA" id="ARBA00005417"/>
    </source>
</evidence>
<dbReference type="SUPFAM" id="SSF52540">
    <property type="entry name" value="P-loop containing nucleoside triphosphate hydrolases"/>
    <property type="match status" value="1"/>
</dbReference>
<dbReference type="InterPro" id="IPR050763">
    <property type="entry name" value="ABC_transporter_ATP-binding"/>
</dbReference>
<protein>
    <submittedName>
        <fullName evidence="6">ABC transporter ATP-binding protein</fullName>
    </submittedName>
</protein>
<organism evidence="6 7">
    <name type="scientific">Fructilactobacillus sanfranciscensis</name>
    <name type="common">Lactobacillus sanfranciscensis</name>
    <dbReference type="NCBI Taxonomy" id="1625"/>
    <lineage>
        <taxon>Bacteria</taxon>
        <taxon>Bacillati</taxon>
        <taxon>Bacillota</taxon>
        <taxon>Bacilli</taxon>
        <taxon>Lactobacillales</taxon>
        <taxon>Lactobacillaceae</taxon>
        <taxon>Fructilactobacillus</taxon>
    </lineage>
</organism>
<dbReference type="PANTHER" id="PTHR42711">
    <property type="entry name" value="ABC TRANSPORTER ATP-BINDING PROTEIN"/>
    <property type="match status" value="1"/>
</dbReference>
<evidence type="ECO:0000313" key="6">
    <source>
        <dbReference type="EMBL" id="TNK89954.1"/>
    </source>
</evidence>
<dbReference type="EMBL" id="QFCR01000024">
    <property type="protein sequence ID" value="TNK89954.1"/>
    <property type="molecule type" value="Genomic_DNA"/>
</dbReference>
<proteinExistence type="inferred from homology"/>
<gene>
    <name evidence="6" type="ORF">DID87_06080</name>
</gene>
<dbReference type="Gene3D" id="3.40.50.300">
    <property type="entry name" value="P-loop containing nucleotide triphosphate hydrolases"/>
    <property type="match status" value="1"/>
</dbReference>
<dbReference type="GO" id="GO:0016887">
    <property type="term" value="F:ATP hydrolysis activity"/>
    <property type="evidence" value="ECO:0007669"/>
    <property type="project" value="InterPro"/>
</dbReference>
<keyword evidence="4 6" id="KW-0067">ATP-binding</keyword>
<comment type="similarity">
    <text evidence="1">Belongs to the ABC transporter superfamily.</text>
</comment>
<evidence type="ECO:0000259" key="5">
    <source>
        <dbReference type="PROSITE" id="PS50893"/>
    </source>
</evidence>
<dbReference type="InterPro" id="IPR017871">
    <property type="entry name" value="ABC_transporter-like_CS"/>
</dbReference>
<dbReference type="InterPro" id="IPR003439">
    <property type="entry name" value="ABC_transporter-like_ATP-bd"/>
</dbReference>
<dbReference type="InterPro" id="IPR003593">
    <property type="entry name" value="AAA+_ATPase"/>
</dbReference>
<evidence type="ECO:0000256" key="4">
    <source>
        <dbReference type="ARBA" id="ARBA00022840"/>
    </source>
</evidence>
<evidence type="ECO:0000256" key="2">
    <source>
        <dbReference type="ARBA" id="ARBA00022448"/>
    </source>
</evidence>
<name>A0A5C4TIL2_FRUSA</name>
<keyword evidence="3" id="KW-0547">Nucleotide-binding</keyword>
<dbReference type="PROSITE" id="PS00211">
    <property type="entry name" value="ABC_TRANSPORTER_1"/>
    <property type="match status" value="1"/>
</dbReference>
<reference evidence="6 7" key="1">
    <citation type="submission" date="2018-05" db="EMBL/GenBank/DDBJ databases">
        <title>Lactobacillus sanfranciscensis Ah4 draft denome sequence.</title>
        <authorList>
            <person name="Zhang G."/>
        </authorList>
    </citation>
    <scope>NUCLEOTIDE SEQUENCE [LARGE SCALE GENOMIC DNA]</scope>
    <source>
        <strain evidence="6 7">Ah4</strain>
    </source>
</reference>
<evidence type="ECO:0000313" key="7">
    <source>
        <dbReference type="Proteomes" id="UP000313312"/>
    </source>
</evidence>
<dbReference type="SMART" id="SM00382">
    <property type="entry name" value="AAA"/>
    <property type="match status" value="1"/>
</dbReference>
<dbReference type="InterPro" id="IPR027417">
    <property type="entry name" value="P-loop_NTPase"/>
</dbReference>
<feature type="domain" description="ABC transporter" evidence="5">
    <location>
        <begin position="5"/>
        <end position="237"/>
    </location>
</feature>
<dbReference type="PROSITE" id="PS50893">
    <property type="entry name" value="ABC_TRANSPORTER_2"/>
    <property type="match status" value="1"/>
</dbReference>
<keyword evidence="2" id="KW-0813">Transport</keyword>
<dbReference type="Proteomes" id="UP000313312">
    <property type="component" value="Unassembled WGS sequence"/>
</dbReference>
<comment type="caution">
    <text evidence="6">The sequence shown here is derived from an EMBL/GenBank/DDBJ whole genome shotgun (WGS) entry which is preliminary data.</text>
</comment>
<sequence>MSEILKVVDLNYKYKKNEKYALKNVNFSVQTGDFIALIGSNGSGKSTLMNNLTGFLKPTSGTVEYFEIGFKNYSQKQPFSAIGYSPQIQMMDWFSNVFDNVMLESLLFGNSIKKSKELSNLALKKVNLDSAASKKKLPETLSGGQQQRVQLARAVVHNPDFLILDEPTVGLDVESVKLFLTNVKKFGVTALVSSHDINILEKYANKLLFIDNGEIIYFGDLKKFIQKYNQQAYKGIYFKTDDRDKIEAELKQQGLNFEVDEGGIIVNDAILNSVIQIIIKYGKIESISDFQKSLRDIYYEMKVSQ</sequence>
<accession>A0A5C4TIL2</accession>
<dbReference type="Pfam" id="PF00005">
    <property type="entry name" value="ABC_tran"/>
    <property type="match status" value="1"/>
</dbReference>